<dbReference type="RefSeq" id="WP_165893152.1">
    <property type="nucleotide sequence ID" value="NZ_JAAPAP010000010.1"/>
</dbReference>
<comment type="caution">
    <text evidence="1">The sequence shown here is derived from an EMBL/GenBank/DDBJ whole genome shotgun (WGS) entry which is preliminary data.</text>
</comment>
<protein>
    <recommendedName>
        <fullName evidence="3">Holin (3TMs family)</fullName>
    </recommendedName>
</protein>
<accession>A0AA43Z917</accession>
<evidence type="ECO:0008006" key="3">
    <source>
        <dbReference type="Google" id="ProtNLM"/>
    </source>
</evidence>
<reference evidence="1" key="1">
    <citation type="submission" date="2020-03" db="EMBL/GenBank/DDBJ databases">
        <title>Genome assembly of Azotobacter chroococcum W5.</title>
        <authorList>
            <person name="Kannepalli A."/>
        </authorList>
    </citation>
    <scope>NUCLEOTIDE SEQUENCE</scope>
    <source>
        <strain evidence="1">W5</strain>
    </source>
</reference>
<organism evidence="1 2">
    <name type="scientific">Azotobacter chroococcum</name>
    <dbReference type="NCBI Taxonomy" id="353"/>
    <lineage>
        <taxon>Bacteria</taxon>
        <taxon>Pseudomonadati</taxon>
        <taxon>Pseudomonadota</taxon>
        <taxon>Gammaproteobacteria</taxon>
        <taxon>Pseudomonadales</taxon>
        <taxon>Pseudomonadaceae</taxon>
        <taxon>Azotobacter</taxon>
    </lineage>
</organism>
<dbReference type="EMBL" id="JAAPAP010000010">
    <property type="protein sequence ID" value="NHN78436.1"/>
    <property type="molecule type" value="Genomic_DNA"/>
</dbReference>
<dbReference type="Pfam" id="PF11351">
    <property type="entry name" value="GTA_holin_3TM"/>
    <property type="match status" value="1"/>
</dbReference>
<evidence type="ECO:0000313" key="1">
    <source>
        <dbReference type="EMBL" id="NHN78436.1"/>
    </source>
</evidence>
<name>A0AA43Z917_9GAMM</name>
<dbReference type="AlphaFoldDB" id="A0AA43Z917"/>
<gene>
    <name evidence="1" type="ORF">HA520_14310</name>
</gene>
<proteinExistence type="predicted"/>
<evidence type="ECO:0000313" key="2">
    <source>
        <dbReference type="Proteomes" id="UP000736384"/>
    </source>
</evidence>
<sequence>MSLLATATSLLPTVAGLLDKLIPDPEQKARAQLELLRLQQEGAFKDLDAALQINLAQAKINEVEAASQSGFQAGWRPLAGYVCVAGLAYEFLVRPLLPWLLTVAGVADVPPLPSLDAVLFELVFGMLGLGALRTADRWKRVSAVTSSTWTGG</sequence>
<dbReference type="Proteomes" id="UP000736384">
    <property type="component" value="Unassembled WGS sequence"/>
</dbReference>
<dbReference type="InterPro" id="IPR021497">
    <property type="entry name" value="GTA_holin_3TM"/>
</dbReference>